<keyword evidence="9" id="KW-0233">DNA recombination</keyword>
<keyword evidence="7 9" id="KW-0234">DNA repair</keyword>
<dbReference type="SMART" id="SM00382">
    <property type="entry name" value="AAA"/>
    <property type="match status" value="1"/>
</dbReference>
<dbReference type="GO" id="GO:0006281">
    <property type="term" value="P:DNA repair"/>
    <property type="evidence" value="ECO:0007669"/>
    <property type="project" value="UniProtKB-KW"/>
</dbReference>
<dbReference type="EMBL" id="JAJJMA010212909">
    <property type="protein sequence ID" value="MCL7040482.1"/>
    <property type="molecule type" value="Genomic_DNA"/>
</dbReference>
<comment type="similarity">
    <text evidence="9">Belongs to the helicase family.</text>
</comment>
<evidence type="ECO:0000313" key="12">
    <source>
        <dbReference type="Proteomes" id="UP001177140"/>
    </source>
</evidence>
<dbReference type="CDD" id="cd18809">
    <property type="entry name" value="SF1_C_RecD"/>
    <property type="match status" value="1"/>
</dbReference>
<dbReference type="Proteomes" id="UP001177140">
    <property type="component" value="Unassembled WGS sequence"/>
</dbReference>
<keyword evidence="4 9" id="KW-0347">Helicase</keyword>
<keyword evidence="1 9" id="KW-0547">Nucleotide-binding</keyword>
<dbReference type="SUPFAM" id="SSF52540">
    <property type="entry name" value="P-loop containing nucleoside triphosphate hydrolases"/>
    <property type="match status" value="2"/>
</dbReference>
<evidence type="ECO:0000259" key="10">
    <source>
        <dbReference type="SMART" id="SM00382"/>
    </source>
</evidence>
<evidence type="ECO:0000256" key="5">
    <source>
        <dbReference type="ARBA" id="ARBA00022840"/>
    </source>
</evidence>
<evidence type="ECO:0000256" key="7">
    <source>
        <dbReference type="ARBA" id="ARBA00023204"/>
    </source>
</evidence>
<dbReference type="Pfam" id="PF21530">
    <property type="entry name" value="Pif1_2B_dom"/>
    <property type="match status" value="1"/>
</dbReference>
<dbReference type="InterPro" id="IPR010285">
    <property type="entry name" value="DNA_helicase_pif1-like_DEAD"/>
</dbReference>
<accession>A0AA42ASG3</accession>
<feature type="domain" description="AAA+ ATPase" evidence="10">
    <location>
        <begin position="77"/>
        <end position="247"/>
    </location>
</feature>
<dbReference type="CDD" id="cd18037">
    <property type="entry name" value="DEXSc_Pif1_like"/>
    <property type="match status" value="1"/>
</dbReference>
<proteinExistence type="inferred from homology"/>
<keyword evidence="5 9" id="KW-0067">ATP-binding</keyword>
<evidence type="ECO:0000256" key="2">
    <source>
        <dbReference type="ARBA" id="ARBA00022763"/>
    </source>
</evidence>
<evidence type="ECO:0000313" key="11">
    <source>
        <dbReference type="EMBL" id="MCL7040482.1"/>
    </source>
</evidence>
<keyword evidence="3 9" id="KW-0378">Hydrolase</keyword>
<protein>
    <recommendedName>
        <fullName evidence="9">ATP-dependent DNA helicase</fullName>
        <ecNumber evidence="9">5.6.2.3</ecNumber>
    </recommendedName>
</protein>
<dbReference type="AlphaFoldDB" id="A0AA42ASG3"/>
<dbReference type="GO" id="GO:0016787">
    <property type="term" value="F:hydrolase activity"/>
    <property type="evidence" value="ECO:0007669"/>
    <property type="project" value="UniProtKB-KW"/>
</dbReference>
<evidence type="ECO:0000256" key="4">
    <source>
        <dbReference type="ARBA" id="ARBA00022806"/>
    </source>
</evidence>
<evidence type="ECO:0000256" key="6">
    <source>
        <dbReference type="ARBA" id="ARBA00023125"/>
    </source>
</evidence>
<organism evidence="11 12">
    <name type="scientific">Papaver nudicaule</name>
    <name type="common">Iceland poppy</name>
    <dbReference type="NCBI Taxonomy" id="74823"/>
    <lineage>
        <taxon>Eukaryota</taxon>
        <taxon>Viridiplantae</taxon>
        <taxon>Streptophyta</taxon>
        <taxon>Embryophyta</taxon>
        <taxon>Tracheophyta</taxon>
        <taxon>Spermatophyta</taxon>
        <taxon>Magnoliopsida</taxon>
        <taxon>Ranunculales</taxon>
        <taxon>Papaveraceae</taxon>
        <taxon>Papaveroideae</taxon>
        <taxon>Papaver</taxon>
    </lineage>
</organism>
<comment type="catalytic activity">
    <reaction evidence="9">
        <text>ATP + H2O = ADP + phosphate + H(+)</text>
        <dbReference type="Rhea" id="RHEA:13065"/>
        <dbReference type="ChEBI" id="CHEBI:15377"/>
        <dbReference type="ChEBI" id="CHEBI:15378"/>
        <dbReference type="ChEBI" id="CHEBI:30616"/>
        <dbReference type="ChEBI" id="CHEBI:43474"/>
        <dbReference type="ChEBI" id="CHEBI:456216"/>
        <dbReference type="EC" id="5.6.2.3"/>
    </reaction>
</comment>
<dbReference type="InterPro" id="IPR049163">
    <property type="entry name" value="Pif1-like_2B_dom"/>
</dbReference>
<dbReference type="EC" id="5.6.2.3" evidence="9"/>
<keyword evidence="8" id="KW-0413">Isomerase</keyword>
<dbReference type="InterPro" id="IPR027417">
    <property type="entry name" value="P-loop_NTPase"/>
</dbReference>
<keyword evidence="6" id="KW-0238">DNA-binding</keyword>
<keyword evidence="2 9" id="KW-0227">DNA damage</keyword>
<gene>
    <name evidence="11" type="ORF">MKW94_016505</name>
</gene>
<dbReference type="InterPro" id="IPR051055">
    <property type="entry name" value="PIF1_helicase"/>
</dbReference>
<evidence type="ECO:0000256" key="1">
    <source>
        <dbReference type="ARBA" id="ARBA00022741"/>
    </source>
</evidence>
<keyword evidence="12" id="KW-1185">Reference proteome</keyword>
<evidence type="ECO:0000256" key="9">
    <source>
        <dbReference type="RuleBase" id="RU363044"/>
    </source>
</evidence>
<dbReference type="PANTHER" id="PTHR47642">
    <property type="entry name" value="ATP-DEPENDENT DNA HELICASE"/>
    <property type="match status" value="1"/>
</dbReference>
<reference evidence="11" key="1">
    <citation type="submission" date="2022-03" db="EMBL/GenBank/DDBJ databases">
        <title>A functionally conserved STORR gene fusion in Papaver species that diverged 16.8 million years ago.</title>
        <authorList>
            <person name="Catania T."/>
        </authorList>
    </citation>
    <scope>NUCLEOTIDE SEQUENCE</scope>
    <source>
        <strain evidence="11">S-191538</strain>
    </source>
</reference>
<evidence type="ECO:0000256" key="3">
    <source>
        <dbReference type="ARBA" id="ARBA00022801"/>
    </source>
</evidence>
<dbReference type="Gene3D" id="3.40.50.300">
    <property type="entry name" value="P-loop containing nucleotide triphosphate hydrolases"/>
    <property type="match status" value="1"/>
</dbReference>
<dbReference type="GO" id="GO:0043139">
    <property type="term" value="F:5'-3' DNA helicase activity"/>
    <property type="evidence" value="ECO:0007669"/>
    <property type="project" value="UniProtKB-EC"/>
</dbReference>
<sequence>MMMRFLRLVLPSRLLSLNRFLGFHRFSTSHSHIIKKNNNNKNRSFSPRYFSTHSSLEQLKTPKLTEQQQLVLKDVSKGKSVFITGSGGTGKTFLLKQVVNLLKQQVHKPDEVFVTASTGVAACALNGQTLHSFAGIGLGEDDEEELLSRVCKNKLAFQRWKKVKALVIDEISMISGELFDKLEYIAEMCRPKKRGKTWGGIQLIVSGDFFQLPPIIRNGNDDIKEFAFEAGCWNDSFDLQLELTRVFRQSDSQFIELLQGIRKGHRDANKLKLLDKCCLNGLVNVPSDVPRLFPRNDDVKRLNNERLKNLGKEIVSYKAVDKGVNPWRNQLQQGIAPDVLEICLGARVMLIKNKDVEAGLVNGAVGTVIGFDRDYASKVLRKMCAECLRPKVRFDSGVEMVIEPDTWEVMEGNEVQAQRGQIPLILAWAVSIHKCQGMTLDRMQTDLSRAFGCGMVYVALSRVRSLDGLYISGFSSSKIKAHPKVLQFYEGQVGS</sequence>
<evidence type="ECO:0000256" key="8">
    <source>
        <dbReference type="ARBA" id="ARBA00023235"/>
    </source>
</evidence>
<dbReference type="PANTHER" id="PTHR47642:SF5">
    <property type="entry name" value="ATP-DEPENDENT DNA HELICASE"/>
    <property type="match status" value="1"/>
</dbReference>
<comment type="cofactor">
    <cofactor evidence="9">
        <name>Mg(2+)</name>
        <dbReference type="ChEBI" id="CHEBI:18420"/>
    </cofactor>
</comment>
<dbReference type="GO" id="GO:0006310">
    <property type="term" value="P:DNA recombination"/>
    <property type="evidence" value="ECO:0007669"/>
    <property type="project" value="UniProtKB-KW"/>
</dbReference>
<dbReference type="InterPro" id="IPR003593">
    <property type="entry name" value="AAA+_ATPase"/>
</dbReference>
<name>A0AA42ASG3_PAPNU</name>
<dbReference type="Pfam" id="PF05970">
    <property type="entry name" value="PIF1"/>
    <property type="match status" value="1"/>
</dbReference>
<dbReference type="GO" id="GO:0005524">
    <property type="term" value="F:ATP binding"/>
    <property type="evidence" value="ECO:0007669"/>
    <property type="project" value="UniProtKB-KW"/>
</dbReference>
<dbReference type="GO" id="GO:0000723">
    <property type="term" value="P:telomere maintenance"/>
    <property type="evidence" value="ECO:0007669"/>
    <property type="project" value="InterPro"/>
</dbReference>
<comment type="caution">
    <text evidence="11">The sequence shown here is derived from an EMBL/GenBank/DDBJ whole genome shotgun (WGS) entry which is preliminary data.</text>
</comment>